<evidence type="ECO:0000256" key="2">
    <source>
        <dbReference type="SAM" id="Phobius"/>
    </source>
</evidence>
<dbReference type="KEGG" id="sulg:FJR48_04915"/>
<sequence length="715" mass="81677">MLDFFIKLFKTFNSSQTPWQMSLSISLGMAMGLTPFIGWQSIVIVLFVLVINIHIGLFIVSSAFFAGIAYLLDPTFESLGYNILTNPNLQDLFTTAYNSSLMRMTYFNNTLVTGSSVVAFALLIPMYFVLNSLVYIYRDKIAGVLQKYTIFKFLGIEVSGKKDRFLRIWGFGVFAILGTLIGVFILVFLDPLAKIALEKSISKATDKNVQIDNVNLSLKEGALKIDNLNIFENGVSSFRSKNIGVDIDFNQLLFNRYHVNNLSVKGMEFKQSTDAKVQQKEIKKQKESSSPSLDFGSIDLPKPETLIANMGLSSTTNYENAEKEFNSIEKKYKDIVDKYFSKDELKSIKADVEKIKSNLKKIQKIKKLKPEHYDLISNALEDIEKLRKTIKQKRKVLKTLKNDFEKDKNILRKFSDELINGAKNDYENLSKNYRFDEQGGINVVGALFGNNIKGYLKTFLDYYEVAKPYLSSKEEPPAPPRGEGRWIKYKELNSLADIYVKNIDIDGIYETHKFLANIKNISSNQKLINKPVSLNIKSDGKLSKNIDFKIVKLQKADYNLNLNAKTLDYITIDADAKINYAKTQFSSKNLKNLKEFYIDIILSKEIYSPNIKVKSDLDKKLKDIFQKAIEEQVLKYKNRLKELIDSKMQEKLKKLGLKNSEIVKLGALLNGSLDDFSNTEQLLNSYEKELKSQAKNRLKEKATEKVGDLLKSFKF</sequence>
<accession>A0A5P8P0H3</accession>
<feature type="transmembrane region" description="Helical" evidence="2">
    <location>
        <begin position="168"/>
        <end position="189"/>
    </location>
</feature>
<keyword evidence="1" id="KW-0175">Coiled coil</keyword>
<organism evidence="3 4">
    <name type="scientific">Sulfurimonas lithotrophica</name>
    <dbReference type="NCBI Taxonomy" id="2590022"/>
    <lineage>
        <taxon>Bacteria</taxon>
        <taxon>Pseudomonadati</taxon>
        <taxon>Campylobacterota</taxon>
        <taxon>Epsilonproteobacteria</taxon>
        <taxon>Campylobacterales</taxon>
        <taxon>Sulfurimonadaceae</taxon>
        <taxon>Sulfurimonas</taxon>
    </lineage>
</organism>
<dbReference type="NCBIfam" id="TIGR03545">
    <property type="entry name" value="TIGR03545 family protein"/>
    <property type="match status" value="1"/>
</dbReference>
<feature type="transmembrane region" description="Helical" evidence="2">
    <location>
        <begin position="46"/>
        <end position="72"/>
    </location>
</feature>
<name>A0A5P8P0H3_9BACT</name>
<keyword evidence="2" id="KW-0472">Membrane</keyword>
<keyword evidence="4" id="KW-1185">Reference proteome</keyword>
<dbReference type="Proteomes" id="UP000326944">
    <property type="component" value="Chromosome"/>
</dbReference>
<keyword evidence="2" id="KW-0812">Transmembrane</keyword>
<dbReference type="AlphaFoldDB" id="A0A5P8P0H3"/>
<dbReference type="EMBL" id="CP043617">
    <property type="protein sequence ID" value="QFR49100.1"/>
    <property type="molecule type" value="Genomic_DNA"/>
</dbReference>
<dbReference type="OrthoDB" id="5333893at2"/>
<dbReference type="InterPro" id="IPR019934">
    <property type="entry name" value="CHP03545"/>
</dbReference>
<evidence type="ECO:0000313" key="3">
    <source>
        <dbReference type="EMBL" id="QFR49100.1"/>
    </source>
</evidence>
<proteinExistence type="predicted"/>
<feature type="transmembrane region" description="Helical" evidence="2">
    <location>
        <begin position="111"/>
        <end position="137"/>
    </location>
</feature>
<gene>
    <name evidence="3" type="ORF">FJR48_04915</name>
</gene>
<evidence type="ECO:0000256" key="1">
    <source>
        <dbReference type="SAM" id="Coils"/>
    </source>
</evidence>
<evidence type="ECO:0000313" key="4">
    <source>
        <dbReference type="Proteomes" id="UP000326944"/>
    </source>
</evidence>
<dbReference type="NCBIfam" id="TIGR03546">
    <property type="entry name" value="TIGR03546 family protein"/>
    <property type="match status" value="1"/>
</dbReference>
<protein>
    <submittedName>
        <fullName evidence="3">TIGR03545 family protein</fullName>
    </submittedName>
</protein>
<dbReference type="InterPro" id="IPR019935">
    <property type="entry name" value="CHP03546"/>
</dbReference>
<feature type="coiled-coil region" evidence="1">
    <location>
        <begin position="318"/>
        <end position="403"/>
    </location>
</feature>
<keyword evidence="2" id="KW-1133">Transmembrane helix</keyword>
<reference evidence="3 4" key="1">
    <citation type="submission" date="2019-09" db="EMBL/GenBank/DDBJ databases">
        <title>Sulfurimonas gotlandica sp. nov., a chemoautotrophic and psychrotolerant epsilonproteobacterium isolated from a pelagic redoxcline, and an emended description of the genus Sulfurimonas.</title>
        <authorList>
            <person name="Wang S."/>
            <person name="Jiang L."/>
            <person name="Shao S."/>
        </authorList>
    </citation>
    <scope>NUCLEOTIDE SEQUENCE [LARGE SCALE GENOMIC DNA]</scope>
    <source>
        <strain evidence="3 4">GYSZ_1</strain>
    </source>
</reference>
<dbReference type="RefSeq" id="WP_152307043.1">
    <property type="nucleotide sequence ID" value="NZ_CP043617.1"/>
</dbReference>